<dbReference type="SUPFAM" id="SSF55729">
    <property type="entry name" value="Acyl-CoA N-acyltransferases (Nat)"/>
    <property type="match status" value="1"/>
</dbReference>
<dbReference type="GO" id="GO:0004760">
    <property type="term" value="F:L-serine-pyruvate transaminase activity"/>
    <property type="evidence" value="ECO:0007669"/>
    <property type="project" value="TreeGrafter"/>
</dbReference>
<dbReference type="InterPro" id="IPR054597">
    <property type="entry name" value="FeeM_cat"/>
</dbReference>
<evidence type="ECO:0000259" key="3">
    <source>
        <dbReference type="PROSITE" id="PS51186"/>
    </source>
</evidence>
<dbReference type="InterPro" id="IPR000182">
    <property type="entry name" value="GNAT_dom"/>
</dbReference>
<keyword evidence="4" id="KW-0808">Transferase</keyword>
<accession>A0A1M5S0J6</accession>
<dbReference type="PROSITE" id="PS51186">
    <property type="entry name" value="GNAT"/>
    <property type="match status" value="1"/>
</dbReference>
<evidence type="ECO:0000256" key="1">
    <source>
        <dbReference type="ARBA" id="ARBA00001933"/>
    </source>
</evidence>
<name>A0A1M5S0J6_9BACI</name>
<keyword evidence="5" id="KW-1185">Reference proteome</keyword>
<dbReference type="InterPro" id="IPR015421">
    <property type="entry name" value="PyrdxlP-dep_Trfase_major"/>
</dbReference>
<feature type="domain" description="N-acetyltransferase" evidence="3">
    <location>
        <begin position="10"/>
        <end position="174"/>
    </location>
</feature>
<dbReference type="AlphaFoldDB" id="A0A1M5S0J6"/>
<comment type="cofactor">
    <cofactor evidence="1">
        <name>pyridoxal 5'-phosphate</name>
        <dbReference type="ChEBI" id="CHEBI:597326"/>
    </cofactor>
</comment>
<dbReference type="InterPro" id="IPR015422">
    <property type="entry name" value="PyrdxlP-dep_Trfase_small"/>
</dbReference>
<keyword evidence="2" id="KW-0663">Pyridoxal phosphate</keyword>
<gene>
    <name evidence="4" type="ORF">SAMN05421807_1069</name>
</gene>
<protein>
    <submittedName>
        <fullName evidence="4">Aspartate aminotransferase</fullName>
    </submittedName>
</protein>
<dbReference type="Gene3D" id="3.90.1150.10">
    <property type="entry name" value="Aspartate Aminotransferase, domain 1"/>
    <property type="match status" value="1"/>
</dbReference>
<dbReference type="Gene3D" id="3.40.640.10">
    <property type="entry name" value="Type I PLP-dependent aspartate aminotransferase-like (Major domain)"/>
    <property type="match status" value="1"/>
</dbReference>
<dbReference type="GO" id="GO:0019265">
    <property type="term" value="P:glycine biosynthetic process, by transamination of glyoxylate"/>
    <property type="evidence" value="ECO:0007669"/>
    <property type="project" value="TreeGrafter"/>
</dbReference>
<dbReference type="OrthoDB" id="389074at2"/>
<proteinExistence type="predicted"/>
<dbReference type="GO" id="GO:0016747">
    <property type="term" value="F:acyltransferase activity, transferring groups other than amino-acyl groups"/>
    <property type="evidence" value="ECO:0007669"/>
    <property type="project" value="InterPro"/>
</dbReference>
<dbReference type="RefSeq" id="WP_073007256.1">
    <property type="nucleotide sequence ID" value="NZ_FQXD01000006.1"/>
</dbReference>
<dbReference type="Pfam" id="PF00266">
    <property type="entry name" value="Aminotran_5"/>
    <property type="match status" value="1"/>
</dbReference>
<dbReference type="Pfam" id="PF21926">
    <property type="entry name" value="FeeM"/>
    <property type="match status" value="1"/>
</dbReference>
<evidence type="ECO:0000313" key="5">
    <source>
        <dbReference type="Proteomes" id="UP000184079"/>
    </source>
</evidence>
<dbReference type="InterPro" id="IPR000192">
    <property type="entry name" value="Aminotrans_V_dom"/>
</dbReference>
<dbReference type="PANTHER" id="PTHR21152">
    <property type="entry name" value="AMINOTRANSFERASE CLASS V"/>
    <property type="match status" value="1"/>
</dbReference>
<keyword evidence="4" id="KW-0032">Aminotransferase</keyword>
<organism evidence="4 5">
    <name type="scientific">Virgibacillus chiguensis</name>
    <dbReference type="NCBI Taxonomy" id="411959"/>
    <lineage>
        <taxon>Bacteria</taxon>
        <taxon>Bacillati</taxon>
        <taxon>Bacillota</taxon>
        <taxon>Bacilli</taxon>
        <taxon>Bacillales</taxon>
        <taxon>Bacillaceae</taxon>
        <taxon>Virgibacillus</taxon>
    </lineage>
</organism>
<reference evidence="5" key="1">
    <citation type="submission" date="2016-11" db="EMBL/GenBank/DDBJ databases">
        <authorList>
            <person name="Varghese N."/>
            <person name="Submissions S."/>
        </authorList>
    </citation>
    <scope>NUCLEOTIDE SEQUENCE [LARGE SCALE GENOMIC DNA]</scope>
    <source>
        <strain evidence="5">CGMCC 1.6496</strain>
    </source>
</reference>
<dbReference type="Proteomes" id="UP000184079">
    <property type="component" value="Unassembled WGS sequence"/>
</dbReference>
<sequence>MVKESYFVIYKIADLEEELEQIYRLNYETFVEEIPQHEKNSDHRLVDRFDDKNTYVIAKRGKEVIGMISVHNQRPFSLDQKLDNVDDYLPASATPCEIRLLAIKKQYRGGRIFYGLCETLVDYCLEKGFNMAVISGTLRQTKLYKHLGFKAFGPLVGTEEAPYQPMYLTKKNFERASKLFERMLRKEARQENYNFLPGPVEVSDAVKKAWSDKAISHRAKDVHKVMEEVQQQLCDVTNANYVEIAVGTGTLANDMIAAQLTTLPGAGLILSNGEFGERLMDQAVRFGLTFQSISKSWSAPITLEEIKRTLVEHPEIEWLWTVHCETSTGYVYPLEDLKQLCNKYGVRLCIDACSTVGVLPLHLESVYLASTVSGKGIGSYPGLAIVFHHEKLFPQNSIPSYLDLGRYQTSDSIPFTHSSNSLFAMQAALQQFCPDKTKLFRDISNAFQSVGMQVLTGENYSPGIVTVCLPPEIRSRQFGDVLKQKGVQVSYESSYLLNHNWFQVAIMGQQQASHIMKGIEIIVEVYQQFAREKEIHSCEN</sequence>
<evidence type="ECO:0000313" key="4">
    <source>
        <dbReference type="EMBL" id="SHH32010.1"/>
    </source>
</evidence>
<dbReference type="Gene3D" id="3.40.630.30">
    <property type="match status" value="1"/>
</dbReference>
<dbReference type="PANTHER" id="PTHR21152:SF40">
    <property type="entry name" value="ALANINE--GLYOXYLATE AMINOTRANSFERASE"/>
    <property type="match status" value="1"/>
</dbReference>
<dbReference type="InterPro" id="IPR016181">
    <property type="entry name" value="Acyl_CoA_acyltransferase"/>
</dbReference>
<dbReference type="EMBL" id="FQXD01000006">
    <property type="protein sequence ID" value="SHH32010.1"/>
    <property type="molecule type" value="Genomic_DNA"/>
</dbReference>
<dbReference type="GO" id="GO:0008453">
    <property type="term" value="F:alanine-glyoxylate transaminase activity"/>
    <property type="evidence" value="ECO:0007669"/>
    <property type="project" value="TreeGrafter"/>
</dbReference>
<dbReference type="InterPro" id="IPR015424">
    <property type="entry name" value="PyrdxlP-dep_Trfase"/>
</dbReference>
<evidence type="ECO:0000256" key="2">
    <source>
        <dbReference type="ARBA" id="ARBA00022898"/>
    </source>
</evidence>
<dbReference type="SUPFAM" id="SSF53383">
    <property type="entry name" value="PLP-dependent transferases"/>
    <property type="match status" value="1"/>
</dbReference>